<evidence type="ECO:0000313" key="2">
    <source>
        <dbReference type="Proteomes" id="UP001396334"/>
    </source>
</evidence>
<dbReference type="EMBL" id="JBBPBN010001885">
    <property type="protein sequence ID" value="KAK8477182.1"/>
    <property type="molecule type" value="Genomic_DNA"/>
</dbReference>
<accession>A0ABR1ZAR3</accession>
<gene>
    <name evidence="1" type="ORF">V6N11_014306</name>
</gene>
<comment type="caution">
    <text evidence="1">The sequence shown here is derived from an EMBL/GenBank/DDBJ whole genome shotgun (WGS) entry which is preliminary data.</text>
</comment>
<organism evidence="1 2">
    <name type="scientific">Hibiscus sabdariffa</name>
    <name type="common">roselle</name>
    <dbReference type="NCBI Taxonomy" id="183260"/>
    <lineage>
        <taxon>Eukaryota</taxon>
        <taxon>Viridiplantae</taxon>
        <taxon>Streptophyta</taxon>
        <taxon>Embryophyta</taxon>
        <taxon>Tracheophyta</taxon>
        <taxon>Spermatophyta</taxon>
        <taxon>Magnoliopsida</taxon>
        <taxon>eudicotyledons</taxon>
        <taxon>Gunneridae</taxon>
        <taxon>Pentapetalae</taxon>
        <taxon>rosids</taxon>
        <taxon>malvids</taxon>
        <taxon>Malvales</taxon>
        <taxon>Malvaceae</taxon>
        <taxon>Malvoideae</taxon>
        <taxon>Hibiscus</taxon>
    </lineage>
</organism>
<protein>
    <submittedName>
        <fullName evidence="1">Uncharacterized protein</fullName>
    </submittedName>
</protein>
<keyword evidence="2" id="KW-1185">Reference proteome</keyword>
<evidence type="ECO:0000313" key="1">
    <source>
        <dbReference type="EMBL" id="KAK8477182.1"/>
    </source>
</evidence>
<name>A0ABR1ZAR3_9ROSI</name>
<reference evidence="1 2" key="1">
    <citation type="journal article" date="2024" name="G3 (Bethesda)">
        <title>Genome assembly of Hibiscus sabdariffa L. provides insights into metabolisms of medicinal natural products.</title>
        <authorList>
            <person name="Kim T."/>
        </authorList>
    </citation>
    <scope>NUCLEOTIDE SEQUENCE [LARGE SCALE GENOMIC DNA]</scope>
    <source>
        <strain evidence="1">TK-2024</strain>
        <tissue evidence="1">Old leaves</tissue>
    </source>
</reference>
<dbReference type="Proteomes" id="UP001396334">
    <property type="component" value="Unassembled WGS sequence"/>
</dbReference>
<proteinExistence type="predicted"/>
<sequence length="154" mass="17123">MKRRGRFPVYSDKNDTLGGMDQTLFPATTTTISTNHVMDTIWISYTFTRTGRETCRALKRCLLLFHDAAYHGECTFRPHCNQSSDCHHFVEKLHQSSVDPWTVSLSQLGHPHALAPQPRVTLHPTPPHLPAAAAAAALPSLSLVPVGENYLHSI</sequence>